<reference evidence="1" key="2">
    <citation type="submission" date="2022-01" db="EMBL/GenBank/DDBJ databases">
        <authorList>
            <person name="Yamashiro T."/>
            <person name="Shiraishi A."/>
            <person name="Satake H."/>
            <person name="Nakayama K."/>
        </authorList>
    </citation>
    <scope>NUCLEOTIDE SEQUENCE</scope>
</reference>
<reference evidence="1" key="1">
    <citation type="journal article" date="2022" name="Int. J. Mol. Sci.">
        <title>Draft Genome of Tanacetum Coccineum: Genomic Comparison of Closely Related Tanacetum-Family Plants.</title>
        <authorList>
            <person name="Yamashiro T."/>
            <person name="Shiraishi A."/>
            <person name="Nakayama K."/>
            <person name="Satake H."/>
        </authorList>
    </citation>
    <scope>NUCLEOTIDE SEQUENCE</scope>
</reference>
<comment type="caution">
    <text evidence="1">The sequence shown here is derived from an EMBL/GenBank/DDBJ whole genome shotgun (WGS) entry which is preliminary data.</text>
</comment>
<protein>
    <submittedName>
        <fullName evidence="1">Uncharacterized protein</fullName>
    </submittedName>
</protein>
<gene>
    <name evidence="1" type="ORF">Tco_1015434</name>
</gene>
<accession>A0ABQ5FLG1</accession>
<evidence type="ECO:0000313" key="1">
    <source>
        <dbReference type="EMBL" id="GJT63954.1"/>
    </source>
</evidence>
<keyword evidence="2" id="KW-1185">Reference proteome</keyword>
<organism evidence="1 2">
    <name type="scientific">Tanacetum coccineum</name>
    <dbReference type="NCBI Taxonomy" id="301880"/>
    <lineage>
        <taxon>Eukaryota</taxon>
        <taxon>Viridiplantae</taxon>
        <taxon>Streptophyta</taxon>
        <taxon>Embryophyta</taxon>
        <taxon>Tracheophyta</taxon>
        <taxon>Spermatophyta</taxon>
        <taxon>Magnoliopsida</taxon>
        <taxon>eudicotyledons</taxon>
        <taxon>Gunneridae</taxon>
        <taxon>Pentapetalae</taxon>
        <taxon>asterids</taxon>
        <taxon>campanulids</taxon>
        <taxon>Asterales</taxon>
        <taxon>Asteraceae</taxon>
        <taxon>Asteroideae</taxon>
        <taxon>Anthemideae</taxon>
        <taxon>Anthemidinae</taxon>
        <taxon>Tanacetum</taxon>
    </lineage>
</organism>
<name>A0ABQ5FLG1_9ASTR</name>
<sequence>MDSSNPRTQDKVQDGRVKFRMYKDDIQRVMDKMLLAKKEEEGGTLNEEEQNFMEERLELFDLDCEEELNTTSLFMADRVDAFDLDCDEEVTASAIFMAKISPAGSPTDKDHDPSYDPNALSKVPTYDNYDMLNSFGHETQHLEQPVLVIDTYVAETNDNKLFWILHIRTLTKTKLLSCLYDVSVPQNEFSEEQKYFLQIPENFIVKKLKDVPKELPKTSKAKKVFTGMKCHVQTLEEVVKDKTTIIFSDGTIELIKDELETMIKATKVGRSYRYLNDREYTDTYIRRSVIIINEIMRILKACAQMRRLESFVGGRPKTGDI</sequence>
<dbReference type="Proteomes" id="UP001151760">
    <property type="component" value="Unassembled WGS sequence"/>
</dbReference>
<dbReference type="EMBL" id="BQNB010017504">
    <property type="protein sequence ID" value="GJT63954.1"/>
    <property type="molecule type" value="Genomic_DNA"/>
</dbReference>
<proteinExistence type="predicted"/>
<evidence type="ECO:0000313" key="2">
    <source>
        <dbReference type="Proteomes" id="UP001151760"/>
    </source>
</evidence>